<sequence>MDNESMQQLKYMENGSCYARVISLAKKLRNKLDKLKKIKLSSLLSPPPNCPLPPLPNALSIKHVQKKKGWKGFLTRTYRLGPLLVTHQPAPEKRPNLYIAQHKGQERFILKLTITSDPCLGFTFSCHKISRKQKKKDKRLLYPISDDRVQSALYIWFQTPTYLPTYPPIQTASDLLRDG</sequence>
<reference evidence="1 2" key="1">
    <citation type="journal article" date="2018" name="G3 (Bethesda)">
        <title>Phylogenetic and Phylogenomic Definition of Rhizopus Species.</title>
        <authorList>
            <person name="Gryganskyi A.P."/>
            <person name="Golan J."/>
            <person name="Dolatabadi S."/>
            <person name="Mondo S."/>
            <person name="Robb S."/>
            <person name="Idnurm A."/>
            <person name="Muszewska A."/>
            <person name="Steczkiewicz K."/>
            <person name="Masonjones S."/>
            <person name="Liao H.L."/>
            <person name="Gajdeczka M.T."/>
            <person name="Anike F."/>
            <person name="Vuek A."/>
            <person name="Anishchenko I.M."/>
            <person name="Voigt K."/>
            <person name="de Hoog G.S."/>
            <person name="Smith M.E."/>
            <person name="Heitman J."/>
            <person name="Vilgalys R."/>
            <person name="Stajich J.E."/>
        </authorList>
    </citation>
    <scope>NUCLEOTIDE SEQUENCE [LARGE SCALE GENOMIC DNA]</scope>
    <source>
        <strain evidence="1 2">LSU 92-RS-03</strain>
    </source>
</reference>
<dbReference type="AlphaFoldDB" id="A0A367JAB9"/>
<protein>
    <submittedName>
        <fullName evidence="1">Uncharacterized protein</fullName>
    </submittedName>
</protein>
<gene>
    <name evidence="1" type="ORF">CU098_009651</name>
</gene>
<dbReference type="OrthoDB" id="2241020at2759"/>
<accession>A0A367JAB9</accession>
<evidence type="ECO:0000313" key="1">
    <source>
        <dbReference type="EMBL" id="RCH86893.1"/>
    </source>
</evidence>
<evidence type="ECO:0000313" key="2">
    <source>
        <dbReference type="Proteomes" id="UP000253551"/>
    </source>
</evidence>
<name>A0A367JAB9_RHIST</name>
<organism evidence="1 2">
    <name type="scientific">Rhizopus stolonifer</name>
    <name type="common">Rhizopus nigricans</name>
    <dbReference type="NCBI Taxonomy" id="4846"/>
    <lineage>
        <taxon>Eukaryota</taxon>
        <taxon>Fungi</taxon>
        <taxon>Fungi incertae sedis</taxon>
        <taxon>Mucoromycota</taxon>
        <taxon>Mucoromycotina</taxon>
        <taxon>Mucoromycetes</taxon>
        <taxon>Mucorales</taxon>
        <taxon>Mucorineae</taxon>
        <taxon>Rhizopodaceae</taxon>
        <taxon>Rhizopus</taxon>
    </lineage>
</organism>
<keyword evidence="2" id="KW-1185">Reference proteome</keyword>
<dbReference type="EMBL" id="PJQM01003839">
    <property type="protein sequence ID" value="RCH86893.1"/>
    <property type="molecule type" value="Genomic_DNA"/>
</dbReference>
<proteinExistence type="predicted"/>
<feature type="non-terminal residue" evidence="1">
    <location>
        <position position="179"/>
    </location>
</feature>
<dbReference type="Proteomes" id="UP000253551">
    <property type="component" value="Unassembled WGS sequence"/>
</dbReference>
<comment type="caution">
    <text evidence="1">The sequence shown here is derived from an EMBL/GenBank/DDBJ whole genome shotgun (WGS) entry which is preliminary data.</text>
</comment>